<dbReference type="GO" id="GO:0016787">
    <property type="term" value="F:hydrolase activity"/>
    <property type="evidence" value="ECO:0007669"/>
    <property type="project" value="UniProtKB-KW"/>
</dbReference>
<keyword evidence="1" id="KW-0378">Hydrolase</keyword>
<evidence type="ECO:0000313" key="1">
    <source>
        <dbReference type="EMBL" id="RQH22415.1"/>
    </source>
</evidence>
<proteinExistence type="predicted"/>
<dbReference type="Proteomes" id="UP000269154">
    <property type="component" value="Unassembled WGS sequence"/>
</dbReference>
<reference evidence="1 2" key="1">
    <citation type="journal article" date="2018" name="ACS Chem. Biol.">
        <title>Ketoreductase domain dysfunction expands chemodiversity: malyngamide biosynthesis in the cyanobacterium Okeania hirsuta.</title>
        <authorList>
            <person name="Moss N.A."/>
            <person name="Leao T."/>
            <person name="Rankin M."/>
            <person name="McCullough T.M."/>
            <person name="Qu P."/>
            <person name="Korobeynikov A."/>
            <person name="Smith J.L."/>
            <person name="Gerwick L."/>
            <person name="Gerwick W.H."/>
        </authorList>
    </citation>
    <scope>NUCLEOTIDE SEQUENCE [LARGE SCALE GENOMIC DNA]</scope>
    <source>
        <strain evidence="1 2">PAB10Feb10-1</strain>
    </source>
</reference>
<name>A0A3N6QYJ5_9CYAN</name>
<dbReference type="EMBL" id="RCBY01000367">
    <property type="protein sequence ID" value="RQH22415.1"/>
    <property type="molecule type" value="Genomic_DNA"/>
</dbReference>
<comment type="caution">
    <text evidence="1">The sequence shown here is derived from an EMBL/GenBank/DDBJ whole genome shotgun (WGS) entry which is preliminary data.</text>
</comment>
<dbReference type="Gene3D" id="3.40.50.1820">
    <property type="entry name" value="alpha/beta hydrolase"/>
    <property type="match status" value="1"/>
</dbReference>
<sequence length="72" mass="8172">VGNMKIPLMIIHGEQEQLVNADYIAKLKMPNLWNGEIQFIANAGHAPHWETPEKFNSLLMNFITDVTIGDRP</sequence>
<accession>A0A3N6QYJ5</accession>
<evidence type="ECO:0000313" key="2">
    <source>
        <dbReference type="Proteomes" id="UP000269154"/>
    </source>
</evidence>
<dbReference type="SUPFAM" id="SSF53474">
    <property type="entry name" value="alpha/beta-Hydrolases"/>
    <property type="match status" value="1"/>
</dbReference>
<dbReference type="InterPro" id="IPR029058">
    <property type="entry name" value="AB_hydrolase_fold"/>
</dbReference>
<feature type="non-terminal residue" evidence="1">
    <location>
        <position position="1"/>
    </location>
</feature>
<dbReference type="RefSeq" id="WP_205127747.1">
    <property type="nucleotide sequence ID" value="NZ_CAWOLW010000298.1"/>
</dbReference>
<dbReference type="AlphaFoldDB" id="A0A3N6QYJ5"/>
<protein>
    <submittedName>
        <fullName evidence="1">Alpha/beta hydrolase</fullName>
    </submittedName>
</protein>
<keyword evidence="2" id="KW-1185">Reference proteome</keyword>
<gene>
    <name evidence="1" type="ORF">D5R40_30980</name>
</gene>
<organism evidence="1 2">
    <name type="scientific">Okeania hirsuta</name>
    <dbReference type="NCBI Taxonomy" id="1458930"/>
    <lineage>
        <taxon>Bacteria</taxon>
        <taxon>Bacillati</taxon>
        <taxon>Cyanobacteriota</taxon>
        <taxon>Cyanophyceae</taxon>
        <taxon>Oscillatoriophycideae</taxon>
        <taxon>Oscillatoriales</taxon>
        <taxon>Microcoleaceae</taxon>
        <taxon>Okeania</taxon>
    </lineage>
</organism>